<dbReference type="Proteomes" id="UP000886595">
    <property type="component" value="Unassembled WGS sequence"/>
</dbReference>
<gene>
    <name evidence="1" type="ORF">Bca52824_092417</name>
</gene>
<dbReference type="EMBL" id="JAAMPC010001627">
    <property type="protein sequence ID" value="KAG2238319.1"/>
    <property type="molecule type" value="Genomic_DNA"/>
</dbReference>
<sequence length="140" mass="15861">MAIDNGNFILEHEVGMKNGGIDLGFEDQPDTVTFSEGYQDISHYLVARRTDVLCYRIELQVCPDCCQERAKQSLLPWCSSHHLHSKLMERSYNVVSKLTDNNLCLFSNNFVATSVVVISTALNSKAPRRVIFHLLTNEIN</sequence>
<comment type="caution">
    <text evidence="1">The sequence shown here is derived from an EMBL/GenBank/DDBJ whole genome shotgun (WGS) entry which is preliminary data.</text>
</comment>
<keyword evidence="2" id="KW-1185">Reference proteome</keyword>
<evidence type="ECO:0000313" key="2">
    <source>
        <dbReference type="Proteomes" id="UP000886595"/>
    </source>
</evidence>
<accession>A0A8X7TE55</accession>
<dbReference type="AlphaFoldDB" id="A0A8X7TE55"/>
<dbReference type="OrthoDB" id="10364450at2759"/>
<evidence type="ECO:0000313" key="1">
    <source>
        <dbReference type="EMBL" id="KAG2238319.1"/>
    </source>
</evidence>
<organism evidence="1 2">
    <name type="scientific">Brassica carinata</name>
    <name type="common">Ethiopian mustard</name>
    <name type="synonym">Abyssinian cabbage</name>
    <dbReference type="NCBI Taxonomy" id="52824"/>
    <lineage>
        <taxon>Eukaryota</taxon>
        <taxon>Viridiplantae</taxon>
        <taxon>Streptophyta</taxon>
        <taxon>Embryophyta</taxon>
        <taxon>Tracheophyta</taxon>
        <taxon>Spermatophyta</taxon>
        <taxon>Magnoliopsida</taxon>
        <taxon>eudicotyledons</taxon>
        <taxon>Gunneridae</taxon>
        <taxon>Pentapetalae</taxon>
        <taxon>rosids</taxon>
        <taxon>malvids</taxon>
        <taxon>Brassicales</taxon>
        <taxon>Brassicaceae</taxon>
        <taxon>Brassiceae</taxon>
        <taxon>Brassica</taxon>
    </lineage>
</organism>
<name>A0A8X7TE55_BRACI</name>
<reference evidence="1 2" key="1">
    <citation type="submission" date="2020-02" db="EMBL/GenBank/DDBJ databases">
        <authorList>
            <person name="Ma Q."/>
            <person name="Huang Y."/>
            <person name="Song X."/>
            <person name="Pei D."/>
        </authorList>
    </citation>
    <scope>NUCLEOTIDE SEQUENCE [LARGE SCALE GENOMIC DNA]</scope>
    <source>
        <strain evidence="1">Sxm20200214</strain>
        <tissue evidence="1">Leaf</tissue>
    </source>
</reference>
<proteinExistence type="predicted"/>
<protein>
    <submittedName>
        <fullName evidence="1">Uncharacterized protein</fullName>
    </submittedName>
</protein>